<dbReference type="GeneID" id="4557283"/>
<accession>A1A2W8</accession>
<dbReference type="HOGENOM" id="CLU_137786_0_0_11"/>
<evidence type="ECO:0008006" key="3">
    <source>
        <dbReference type="Google" id="ProtNLM"/>
    </source>
</evidence>
<evidence type="ECO:0000313" key="2">
    <source>
        <dbReference type="Proteomes" id="UP000008702"/>
    </source>
</evidence>
<dbReference type="EMBL" id="AP009256">
    <property type="protein sequence ID" value="BAF40051.1"/>
    <property type="molecule type" value="Genomic_DNA"/>
</dbReference>
<protein>
    <recommendedName>
        <fullName evidence="3">Plasmid mobilization relaxosome protein MobC</fullName>
    </recommendedName>
</protein>
<dbReference type="AlphaFoldDB" id="A1A2W8"/>
<dbReference type="Pfam" id="PF21983">
    <property type="entry name" value="NikA-like"/>
    <property type="match status" value="1"/>
</dbReference>
<dbReference type="InterPro" id="IPR053842">
    <property type="entry name" value="NikA-like"/>
</dbReference>
<proteinExistence type="predicted"/>
<dbReference type="KEGG" id="bad:BAD_1270"/>
<gene>
    <name evidence="1" type="ordered locus">BAD_1270</name>
</gene>
<evidence type="ECO:0000313" key="1">
    <source>
        <dbReference type="EMBL" id="BAF40051.1"/>
    </source>
</evidence>
<keyword evidence="2" id="KW-1185">Reference proteome</keyword>
<dbReference type="RefSeq" id="WP_011743592.1">
    <property type="nucleotide sequence ID" value="NC_008618.1"/>
</dbReference>
<dbReference type="Proteomes" id="UP000008702">
    <property type="component" value="Chromosome"/>
</dbReference>
<dbReference type="STRING" id="367928.BAD_1270"/>
<organism evidence="1 2">
    <name type="scientific">Bifidobacterium adolescentis (strain ATCC 15703 / DSM 20083 / NCTC 11814 / E194a)</name>
    <dbReference type="NCBI Taxonomy" id="367928"/>
    <lineage>
        <taxon>Bacteria</taxon>
        <taxon>Bacillati</taxon>
        <taxon>Actinomycetota</taxon>
        <taxon>Actinomycetes</taxon>
        <taxon>Bifidobacteriales</taxon>
        <taxon>Bifidobacteriaceae</taxon>
        <taxon>Bifidobacterium</taxon>
    </lineage>
</organism>
<name>A1A2W8_BIFAA</name>
<sequence>MPDEVVEGDDGSLTAKNQQYRTGITRSRRIFVRVSDQEFDEIRSAAETRGISVSRYLIESCEVAANLESVRRKYETEPVVKELEAIRTEIWHIGHNINQIARNTNREMAADERDEYSAVIAVRNCALLLAEVREIINGFRWTDTK</sequence>
<reference evidence="1 2" key="1">
    <citation type="submission" date="2006-12" db="EMBL/GenBank/DDBJ databases">
        <title>Bifidobacterium adolescentis complete genome sequence.</title>
        <authorList>
            <person name="Suzuki T."/>
            <person name="Tsuda Y."/>
            <person name="Kanou N."/>
            <person name="Inoue T."/>
            <person name="Kumazaki K."/>
            <person name="Nagano S."/>
            <person name="Hirai S."/>
            <person name="Tanaka K."/>
            <person name="Watanabe K."/>
        </authorList>
    </citation>
    <scope>NUCLEOTIDE SEQUENCE [LARGE SCALE GENOMIC DNA]</scope>
    <source>
        <strain evidence="2">ATCC 15703 / DSM 20083 / NCTC 11814 / E194a</strain>
    </source>
</reference>